<keyword evidence="3" id="KW-1185">Reference proteome</keyword>
<organism evidence="2 3">
    <name type="scientific">Pseudomonas syringae pv. avii</name>
    <dbReference type="NCBI Taxonomy" id="663959"/>
    <lineage>
        <taxon>Bacteria</taxon>
        <taxon>Pseudomonadati</taxon>
        <taxon>Pseudomonadota</taxon>
        <taxon>Gammaproteobacteria</taxon>
        <taxon>Pseudomonadales</taxon>
        <taxon>Pseudomonadaceae</taxon>
        <taxon>Pseudomonas</taxon>
        <taxon>Pseudomonas syringae</taxon>
    </lineage>
</organism>
<dbReference type="EMBL" id="LT963402">
    <property type="protein sequence ID" value="SOS29528.1"/>
    <property type="molecule type" value="Genomic_DNA"/>
</dbReference>
<protein>
    <recommendedName>
        <fullName evidence="4">Secreted protein</fullName>
    </recommendedName>
</protein>
<gene>
    <name evidence="2" type="ORF">CFBP3846_05160</name>
</gene>
<reference evidence="2 3" key="1">
    <citation type="submission" date="2017-11" db="EMBL/GenBank/DDBJ databases">
        <authorList>
            <person name="Blom J."/>
        </authorList>
    </citation>
    <scope>NUCLEOTIDE SEQUENCE [LARGE SCALE GENOMIC DNA]</scope>
    <source>
        <strain evidence="2 3">CFBP3846</strain>
    </source>
</reference>
<proteinExistence type="predicted"/>
<sequence>MTLKSLLRIENLSAAAIAKAQTGSGDDMNAFIRRTTGLVLIALLTSGCGAPDDTKPSGCGAPQTEQASPKTNNQEVCVLGHKNTQSSDRKW</sequence>
<evidence type="ECO:0000313" key="2">
    <source>
        <dbReference type="EMBL" id="SOS29528.1"/>
    </source>
</evidence>
<feature type="compositionally biased region" description="Polar residues" evidence="1">
    <location>
        <begin position="82"/>
        <end position="91"/>
    </location>
</feature>
<name>A0ABY1UGQ0_PSESX</name>
<evidence type="ECO:0000256" key="1">
    <source>
        <dbReference type="SAM" id="MobiDB-lite"/>
    </source>
</evidence>
<dbReference type="Proteomes" id="UP000239665">
    <property type="component" value="Chromosome 1"/>
</dbReference>
<feature type="compositionally biased region" description="Polar residues" evidence="1">
    <location>
        <begin position="63"/>
        <end position="75"/>
    </location>
</feature>
<feature type="region of interest" description="Disordered" evidence="1">
    <location>
        <begin position="51"/>
        <end position="91"/>
    </location>
</feature>
<evidence type="ECO:0000313" key="3">
    <source>
        <dbReference type="Proteomes" id="UP000239665"/>
    </source>
</evidence>
<accession>A0ABY1UGQ0</accession>
<evidence type="ECO:0008006" key="4">
    <source>
        <dbReference type="Google" id="ProtNLM"/>
    </source>
</evidence>